<protein>
    <submittedName>
        <fullName evidence="1">Uncharacterized protein</fullName>
    </submittedName>
</protein>
<reference evidence="1 3" key="2">
    <citation type="submission" date="2020-08" db="EMBL/GenBank/DDBJ databases">
        <title>Genomic Encyclopedia of Type Strains, Phase IV (KMG-IV): sequencing the most valuable type-strain genomes for metagenomic binning, comparative biology and taxonomic classification.</title>
        <authorList>
            <person name="Goeker M."/>
        </authorList>
    </citation>
    <scope>NUCLEOTIDE SEQUENCE [LARGE SCALE GENOMIC DNA]</scope>
    <source>
        <strain evidence="1 3">DSM 103679</strain>
    </source>
</reference>
<dbReference type="Proteomes" id="UP000593591">
    <property type="component" value="Chromosome"/>
</dbReference>
<proteinExistence type="predicted"/>
<name>A0A840S6J5_9SPIR</name>
<dbReference type="EMBL" id="CP031517">
    <property type="protein sequence ID" value="QOS40126.1"/>
    <property type="molecule type" value="Genomic_DNA"/>
</dbReference>
<organism evidence="1 3">
    <name type="scientific">Treponema rectale</name>
    <dbReference type="NCBI Taxonomy" id="744512"/>
    <lineage>
        <taxon>Bacteria</taxon>
        <taxon>Pseudomonadati</taxon>
        <taxon>Spirochaetota</taxon>
        <taxon>Spirochaetia</taxon>
        <taxon>Spirochaetales</taxon>
        <taxon>Treponemataceae</taxon>
        <taxon>Treponema</taxon>
    </lineage>
</organism>
<gene>
    <name evidence="2" type="ORF">DYE49_06505</name>
    <name evidence="1" type="ORF">HNP77_000513</name>
</gene>
<dbReference type="RefSeq" id="WP_184651598.1">
    <property type="nucleotide sequence ID" value="NZ_JACHFR010000001.1"/>
</dbReference>
<sequence length="1050" mass="120010">MEKASVYFTDASSVVYSAYISDGNIHWKTVSDSGNLTIPQCIREGISGEYSEEFFDTESLSAVLYNCIPDREMDYGINVLTDGALYLPENSDGVLDVFFIDGEKSYLLEITVTNLIEFLLESKKDLFSNRKAFIEFLGTDFNEETQHEDFVLRNYIAFIIDEYLSNEANIARLYAQDNVFIRYYFEELFERKLKWDFEIREKNIESGLYESAAVLLEKTTGDFVFKKDSDFYGFNDLVETDCKDLLSFIDDLYGLKSSEDILLTYGAVVPNAEKVQAGDFIKVFNGSGLSSVYIVSYISEGEVYAAGFTCPGIMSKRISLKDILSENDSFFFQRVFPVKNFPVINRWNVMSSVRAASINCGKIYESDQTVRDIEWLCIPNTGEYLVCSQIKMDLVKSNRMPFVKHEFDKYFVRLSGAEDPDSKFYDGNGNYRLNVSQQVELNQRQNWEVKNELVYSLNKSDAFEVVFLDSGNMPVCRGSLIKKFSDGLYVFTADEENSCDVKMYFNHEGVLKYENGETVSIGIRPCSYEAACPGDEIKLVFEICSKDSGIVLSSNILSKTFRVYDKKMIWRANLYVDERAGNSKSRDWNDVHPWNAPCDENDSEQPWWWSPEWGFNNWNRFVFGTDFDCAMNALPRGNGMQVVTFAEYTSFRSKGTSSSVFNNVSYDYNEKDVHAWDSPFDFLYKLKKQNEVLRSHFKKIIQEKSDQNESDDVTENAVQQEIISEVNNAPGEFPDGNGNNIEGTDVTVSNLAEWNLTSAPSGKWRFYWKESADKISSFIPGLGFLFHSVSDWYYDGNFEEAKNYLYPDGVGAGTDCIGMIVRAASYYDSRYRWLNYNNMTPDKAECDELSSVKRRLSYPESSGSAASSYEIVNWSTMTFDKYNDGKTETVEEQHGKYTKYVYKDDESPMKISVFKQKYEQLPFYRKVLLNAAKRYFEKVVPGDVIAYGSSGSMENNFLYNERIRCHIGVIADIDYEAVEAAESFADLGRTVNVLESVYGQLIFGSVKRNLIQSGSAAGRTVVENPDLSGSWFSKDGSTQRCWSIQRLLLK</sequence>
<dbReference type="EMBL" id="JACHFR010000001">
    <property type="protein sequence ID" value="MBB5218169.1"/>
    <property type="molecule type" value="Genomic_DNA"/>
</dbReference>
<accession>A0A840S6J5</accession>
<evidence type="ECO:0000313" key="3">
    <source>
        <dbReference type="Proteomes" id="UP000578697"/>
    </source>
</evidence>
<dbReference type="Proteomes" id="UP000578697">
    <property type="component" value="Unassembled WGS sequence"/>
</dbReference>
<reference evidence="2 4" key="1">
    <citation type="submission" date="2018-08" db="EMBL/GenBank/DDBJ databases">
        <title>The first complete genome of Treponema rectale (CHPAT), a commensal spirochete of the bovine rectum.</title>
        <authorList>
            <person name="Staton G.J."/>
            <person name="Clegg S.R."/>
            <person name="Carter S.D."/>
            <person name="Radford A.D."/>
            <person name="Darby A."/>
            <person name="Hall N."/>
            <person name="Birtles R.J."/>
            <person name="Evans N.J."/>
        </authorList>
    </citation>
    <scope>NUCLEOTIDE SEQUENCE [LARGE SCALE GENOMIC DNA]</scope>
    <source>
        <strain evidence="2 4">CHPA</strain>
    </source>
</reference>
<keyword evidence="3" id="KW-1185">Reference proteome</keyword>
<dbReference type="KEGG" id="trc:DYE49_06505"/>
<dbReference type="AlphaFoldDB" id="A0A840S6J5"/>
<evidence type="ECO:0000313" key="2">
    <source>
        <dbReference type="EMBL" id="QOS40126.1"/>
    </source>
</evidence>
<evidence type="ECO:0000313" key="4">
    <source>
        <dbReference type="Proteomes" id="UP000593591"/>
    </source>
</evidence>
<evidence type="ECO:0000313" key="1">
    <source>
        <dbReference type="EMBL" id="MBB5218169.1"/>
    </source>
</evidence>